<dbReference type="InterPro" id="IPR006260">
    <property type="entry name" value="TonB/TolA_C"/>
</dbReference>
<keyword evidence="10" id="KW-0735">Signal-anchor</keyword>
<evidence type="ECO:0000256" key="8">
    <source>
        <dbReference type="ARBA" id="ARBA00022989"/>
    </source>
</evidence>
<accession>A0ABT6JGI6</accession>
<feature type="transmembrane region" description="Helical" evidence="10">
    <location>
        <begin position="32"/>
        <end position="50"/>
    </location>
</feature>
<keyword evidence="6 10" id="KW-0812">Transmembrane</keyword>
<comment type="caution">
    <text evidence="13">The sequence shown here is derived from an EMBL/GenBank/DDBJ whole genome shotgun (WGS) entry which is preliminary data.</text>
</comment>
<comment type="similarity">
    <text evidence="2 10">Belongs to the TonB family.</text>
</comment>
<organism evidence="13 14">
    <name type="scientific">Luteimonas rhizosphaericola</name>
    <dbReference type="NCBI Taxonomy" id="3042024"/>
    <lineage>
        <taxon>Bacteria</taxon>
        <taxon>Pseudomonadati</taxon>
        <taxon>Pseudomonadota</taxon>
        <taxon>Gammaproteobacteria</taxon>
        <taxon>Lysobacterales</taxon>
        <taxon>Lysobacteraceae</taxon>
        <taxon>Luteimonas</taxon>
    </lineage>
</organism>
<evidence type="ECO:0000313" key="14">
    <source>
        <dbReference type="Proteomes" id="UP001156831"/>
    </source>
</evidence>
<keyword evidence="7 10" id="KW-0653">Protein transport</keyword>
<dbReference type="Proteomes" id="UP001156831">
    <property type="component" value="Unassembled WGS sequence"/>
</dbReference>
<dbReference type="InterPro" id="IPR037682">
    <property type="entry name" value="TonB_C"/>
</dbReference>
<comment type="subcellular location">
    <subcellularLocation>
        <location evidence="1 10">Cell inner membrane</location>
        <topology evidence="1 10">Single-pass membrane protein</topology>
        <orientation evidence="1 10">Periplasmic side</orientation>
    </subcellularLocation>
</comment>
<keyword evidence="9 10" id="KW-0472">Membrane</keyword>
<keyword evidence="5 10" id="KW-0997">Cell inner membrane</keyword>
<keyword evidence="14" id="KW-1185">Reference proteome</keyword>
<dbReference type="Pfam" id="PF03544">
    <property type="entry name" value="TonB_C"/>
    <property type="match status" value="1"/>
</dbReference>
<dbReference type="InterPro" id="IPR003538">
    <property type="entry name" value="TonB"/>
</dbReference>
<name>A0ABT6JGI6_9GAMM</name>
<sequence length="188" mass="19933">MSDPMIQRPAPTPGHEPRPDDLPPRRGGGANALLWILLLVAIVATAWYFLGRRDATEMPPAATPIGETTPAPSESPVSTEPASRDQTARERAAPVVADRVARPLSQPAPEYPGAAVRAGDEGTVMLEVAVGTDGTPTDVSIARRSGSRELDRAALQAVRGWTFEPAIRNGQAVASTVQVPVDFRLDTQ</sequence>
<keyword evidence="4 10" id="KW-1003">Cell membrane</keyword>
<proteinExistence type="inferred from homology"/>
<feature type="compositionally biased region" description="Polar residues" evidence="11">
    <location>
        <begin position="70"/>
        <end position="81"/>
    </location>
</feature>
<evidence type="ECO:0000256" key="3">
    <source>
        <dbReference type="ARBA" id="ARBA00022448"/>
    </source>
</evidence>
<feature type="compositionally biased region" description="Basic and acidic residues" evidence="11">
    <location>
        <begin position="15"/>
        <end position="24"/>
    </location>
</feature>
<keyword evidence="3 10" id="KW-0813">Transport</keyword>
<protein>
    <recommendedName>
        <fullName evidence="10">Protein TonB</fullName>
    </recommendedName>
</protein>
<evidence type="ECO:0000313" key="13">
    <source>
        <dbReference type="EMBL" id="MDH5829805.1"/>
    </source>
</evidence>
<dbReference type="PANTHER" id="PTHR33446">
    <property type="entry name" value="PROTEIN TONB-RELATED"/>
    <property type="match status" value="1"/>
</dbReference>
<feature type="domain" description="TonB C-terminal" evidence="12">
    <location>
        <begin position="96"/>
        <end position="188"/>
    </location>
</feature>
<evidence type="ECO:0000259" key="12">
    <source>
        <dbReference type="PROSITE" id="PS52015"/>
    </source>
</evidence>
<dbReference type="RefSeq" id="WP_280600166.1">
    <property type="nucleotide sequence ID" value="NZ_JARXRN010000020.1"/>
</dbReference>
<dbReference type="NCBIfam" id="TIGR01352">
    <property type="entry name" value="tonB_Cterm"/>
    <property type="match status" value="1"/>
</dbReference>
<evidence type="ECO:0000256" key="7">
    <source>
        <dbReference type="ARBA" id="ARBA00022927"/>
    </source>
</evidence>
<evidence type="ECO:0000256" key="6">
    <source>
        <dbReference type="ARBA" id="ARBA00022692"/>
    </source>
</evidence>
<dbReference type="InterPro" id="IPR051045">
    <property type="entry name" value="TonB-dependent_transducer"/>
</dbReference>
<evidence type="ECO:0000256" key="4">
    <source>
        <dbReference type="ARBA" id="ARBA00022475"/>
    </source>
</evidence>
<dbReference type="PROSITE" id="PS52015">
    <property type="entry name" value="TONB_CTD"/>
    <property type="match status" value="1"/>
</dbReference>
<evidence type="ECO:0000256" key="10">
    <source>
        <dbReference type="RuleBase" id="RU362123"/>
    </source>
</evidence>
<feature type="region of interest" description="Disordered" evidence="11">
    <location>
        <begin position="1"/>
        <end position="25"/>
    </location>
</feature>
<reference evidence="13 14" key="1">
    <citation type="submission" date="2023-04" db="EMBL/GenBank/DDBJ databases">
        <title>Luteimonas sp. M1R5S18.</title>
        <authorList>
            <person name="Sun J.-Q."/>
        </authorList>
    </citation>
    <scope>NUCLEOTIDE SEQUENCE [LARGE SCALE GENOMIC DNA]</scope>
    <source>
        <strain evidence="13 14">M1R5S18</strain>
    </source>
</reference>
<evidence type="ECO:0000256" key="5">
    <source>
        <dbReference type="ARBA" id="ARBA00022519"/>
    </source>
</evidence>
<evidence type="ECO:0000256" key="2">
    <source>
        <dbReference type="ARBA" id="ARBA00006555"/>
    </source>
</evidence>
<evidence type="ECO:0000256" key="11">
    <source>
        <dbReference type="SAM" id="MobiDB-lite"/>
    </source>
</evidence>
<dbReference type="Gene3D" id="3.30.1150.10">
    <property type="match status" value="1"/>
</dbReference>
<feature type="compositionally biased region" description="Basic and acidic residues" evidence="11">
    <location>
        <begin position="82"/>
        <end position="92"/>
    </location>
</feature>
<keyword evidence="8 10" id="KW-1133">Transmembrane helix</keyword>
<evidence type="ECO:0000256" key="9">
    <source>
        <dbReference type="ARBA" id="ARBA00023136"/>
    </source>
</evidence>
<dbReference type="PRINTS" id="PR01374">
    <property type="entry name" value="TONBPROTEIN"/>
</dbReference>
<comment type="function">
    <text evidence="10">Interacts with outer membrane receptor proteins that carry out high-affinity binding and energy dependent uptake into the periplasmic space of specific substrates. It could act to transduce energy from the cytoplasmic membrane to specific energy-requiring processes in the outer membrane, resulting in the release into the periplasm of ligands bound by these outer membrane proteins.</text>
</comment>
<dbReference type="SUPFAM" id="SSF74653">
    <property type="entry name" value="TolA/TonB C-terminal domain"/>
    <property type="match status" value="1"/>
</dbReference>
<evidence type="ECO:0000256" key="1">
    <source>
        <dbReference type="ARBA" id="ARBA00004383"/>
    </source>
</evidence>
<dbReference type="PANTHER" id="PTHR33446:SF2">
    <property type="entry name" value="PROTEIN TONB"/>
    <property type="match status" value="1"/>
</dbReference>
<gene>
    <name evidence="13" type="ORF">QFW80_04640</name>
</gene>
<feature type="region of interest" description="Disordered" evidence="11">
    <location>
        <begin position="60"/>
        <end position="95"/>
    </location>
</feature>
<dbReference type="EMBL" id="JARXRN010000020">
    <property type="protein sequence ID" value="MDH5829805.1"/>
    <property type="molecule type" value="Genomic_DNA"/>
</dbReference>